<feature type="domain" description="Pyruvate carboxyltransferase" evidence="4">
    <location>
        <begin position="3"/>
        <end position="270"/>
    </location>
</feature>
<evidence type="ECO:0000256" key="3">
    <source>
        <dbReference type="ARBA" id="ARBA00023239"/>
    </source>
</evidence>
<dbReference type="Gene3D" id="3.20.20.70">
    <property type="entry name" value="Aldolase class I"/>
    <property type="match status" value="1"/>
</dbReference>
<dbReference type="Pfam" id="PF00682">
    <property type="entry name" value="HMGL-like"/>
    <property type="match status" value="1"/>
</dbReference>
<comment type="caution">
    <text evidence="5">The sequence shown here is derived from an EMBL/GenBank/DDBJ whole genome shotgun (WGS) entry which is preliminary data.</text>
</comment>
<keyword evidence="3 5" id="KW-0456">Lyase</keyword>
<dbReference type="PANTHER" id="PTHR42738">
    <property type="entry name" value="HYDROXYMETHYLGLUTARYL-COA LYASE"/>
    <property type="match status" value="1"/>
</dbReference>
<dbReference type="Proteomes" id="UP001108027">
    <property type="component" value="Unassembled WGS sequence"/>
</dbReference>
<dbReference type="GO" id="GO:0046872">
    <property type="term" value="F:metal ion binding"/>
    <property type="evidence" value="ECO:0007669"/>
    <property type="project" value="UniProtKB-KW"/>
</dbReference>
<dbReference type="InterPro" id="IPR043594">
    <property type="entry name" value="HMGL"/>
</dbReference>
<dbReference type="GO" id="GO:0006552">
    <property type="term" value="P:L-leucine catabolic process"/>
    <property type="evidence" value="ECO:0007669"/>
    <property type="project" value="TreeGrafter"/>
</dbReference>
<accession>A0A9Q3UKW8</accession>
<dbReference type="GO" id="GO:0004419">
    <property type="term" value="F:hydroxymethylglutaryl-CoA lyase activity"/>
    <property type="evidence" value="ECO:0007669"/>
    <property type="project" value="TreeGrafter"/>
</dbReference>
<comment type="similarity">
    <text evidence="1">Belongs to the HMG-CoA lyase family.</text>
</comment>
<proteinExistence type="inferred from homology"/>
<dbReference type="GO" id="GO:0046951">
    <property type="term" value="P:ketone body biosynthetic process"/>
    <property type="evidence" value="ECO:0007669"/>
    <property type="project" value="TreeGrafter"/>
</dbReference>
<dbReference type="RefSeq" id="WP_228233525.1">
    <property type="nucleotide sequence ID" value="NZ_JAJGNA010000005.1"/>
</dbReference>
<dbReference type="PANTHER" id="PTHR42738:SF7">
    <property type="entry name" value="HYDROXYMETHYLGLUTARYL-COA LYASE"/>
    <property type="match status" value="1"/>
</dbReference>
<keyword evidence="2" id="KW-0479">Metal-binding</keyword>
<dbReference type="AlphaFoldDB" id="A0A9Q3UKW8"/>
<evidence type="ECO:0000313" key="6">
    <source>
        <dbReference type="Proteomes" id="UP001108027"/>
    </source>
</evidence>
<dbReference type="InterPro" id="IPR000891">
    <property type="entry name" value="PYR_CT"/>
</dbReference>
<evidence type="ECO:0000259" key="4">
    <source>
        <dbReference type="PROSITE" id="PS50991"/>
    </source>
</evidence>
<dbReference type="EMBL" id="JAJGNA010000005">
    <property type="protein sequence ID" value="MCC4308275.1"/>
    <property type="molecule type" value="Genomic_DNA"/>
</dbReference>
<dbReference type="SUPFAM" id="SSF51569">
    <property type="entry name" value="Aldolase"/>
    <property type="match status" value="1"/>
</dbReference>
<sequence>MDIRINEVGLRDGLQSQGKTLTVDERLALAEALAGAGLRYMEAGSFVSPKAVPQMAGTEDLFPRLPSPERIQYAALVPNMKGYERAVAAGARTVNVVLSVTETMNQKNINMSLARTAEVCEQIVARAAGEGVNAQAYLAVAFECPFEGPVAPEVVARYGALMRDAGAGKVIVADTIGAADPAKVDAVLERLLEQVDVARVSCHFHDTRGMALANIHAAVLAGVREFDASIGGLGGCPFSPGASGNVATEDVALMLQSMGLDTGIDPLDLVPVVREAERLTGTALGGKSFRWLSRQYGKTRGGQGDDQ</sequence>
<protein>
    <submittedName>
        <fullName evidence="5">Hydroxymethylglutaryl-CoA lyase</fullName>
    </submittedName>
</protein>
<gene>
    <name evidence="5" type="ORF">LL252_06790</name>
</gene>
<keyword evidence="6" id="KW-1185">Reference proteome</keyword>
<dbReference type="PROSITE" id="PS50991">
    <property type="entry name" value="PYR_CT"/>
    <property type="match status" value="1"/>
</dbReference>
<reference evidence="5" key="1">
    <citation type="submission" date="2021-10" db="EMBL/GenBank/DDBJ databases">
        <title>The diversity and Nitrogen Metabolism of Culturable Nitrate-Utilizing Bacteria Within the Oxygen Minimum Zone of the Changjiang (Yangtze River)Estuary.</title>
        <authorList>
            <person name="Zhang D."/>
            <person name="Zheng J."/>
            <person name="Liu S."/>
            <person name="He W."/>
        </authorList>
    </citation>
    <scope>NUCLEOTIDE SEQUENCE</scope>
    <source>
        <strain evidence="5">FXH-223</strain>
    </source>
</reference>
<dbReference type="CDD" id="cd07938">
    <property type="entry name" value="DRE_TIM_HMGL"/>
    <property type="match status" value="1"/>
</dbReference>
<dbReference type="NCBIfam" id="NF004283">
    <property type="entry name" value="PRK05692.1"/>
    <property type="match status" value="1"/>
</dbReference>
<evidence type="ECO:0000256" key="2">
    <source>
        <dbReference type="ARBA" id="ARBA00022723"/>
    </source>
</evidence>
<evidence type="ECO:0000313" key="5">
    <source>
        <dbReference type="EMBL" id="MCC4308275.1"/>
    </source>
</evidence>
<name>A0A9Q3UKW8_9GAMM</name>
<dbReference type="InterPro" id="IPR013785">
    <property type="entry name" value="Aldolase_TIM"/>
</dbReference>
<organism evidence="5 6">
    <name type="scientific">Alloalcanivorax marinus</name>
    <dbReference type="NCBI Taxonomy" id="1177169"/>
    <lineage>
        <taxon>Bacteria</taxon>
        <taxon>Pseudomonadati</taxon>
        <taxon>Pseudomonadota</taxon>
        <taxon>Gammaproteobacteria</taxon>
        <taxon>Oceanospirillales</taxon>
        <taxon>Alcanivoracaceae</taxon>
        <taxon>Alloalcanivorax</taxon>
    </lineage>
</organism>
<evidence type="ECO:0000256" key="1">
    <source>
        <dbReference type="ARBA" id="ARBA00009405"/>
    </source>
</evidence>